<evidence type="ECO:0000256" key="6">
    <source>
        <dbReference type="ARBA" id="ARBA00012102"/>
    </source>
</evidence>
<organism evidence="17 18">
    <name type="scientific">Myxococcus landrumensis</name>
    <dbReference type="NCBI Taxonomy" id="2813577"/>
    <lineage>
        <taxon>Bacteria</taxon>
        <taxon>Pseudomonadati</taxon>
        <taxon>Myxococcota</taxon>
        <taxon>Myxococcia</taxon>
        <taxon>Myxococcales</taxon>
        <taxon>Cystobacterineae</taxon>
        <taxon>Myxococcaceae</taxon>
        <taxon>Myxococcus</taxon>
    </lineage>
</organism>
<evidence type="ECO:0000256" key="3">
    <source>
        <dbReference type="ARBA" id="ARBA00004496"/>
    </source>
</evidence>
<dbReference type="InterPro" id="IPR043129">
    <property type="entry name" value="ATPase_NBD"/>
</dbReference>
<keyword evidence="10 16" id="KW-0418">Kinase</keyword>
<comment type="pathway">
    <text evidence="4 16">Cofactor biosynthesis; coenzyme A biosynthesis; CoA from (R)-pantothenate: step 1/5.</text>
</comment>
<keyword evidence="9 16" id="KW-0547">Nucleotide-binding</keyword>
<dbReference type="CDD" id="cd24015">
    <property type="entry name" value="ASKHA_NBD_PanK-III"/>
    <property type="match status" value="1"/>
</dbReference>
<dbReference type="Pfam" id="PF03309">
    <property type="entry name" value="Pan_kinase"/>
    <property type="match status" value="1"/>
</dbReference>
<evidence type="ECO:0000256" key="15">
    <source>
        <dbReference type="ARBA" id="ARBA00040883"/>
    </source>
</evidence>
<evidence type="ECO:0000313" key="17">
    <source>
        <dbReference type="EMBL" id="QSQ18174.1"/>
    </source>
</evidence>
<keyword evidence="8 16" id="KW-0808">Transferase</keyword>
<evidence type="ECO:0000256" key="2">
    <source>
        <dbReference type="ARBA" id="ARBA00001958"/>
    </source>
</evidence>
<dbReference type="NCBIfam" id="NF009855">
    <property type="entry name" value="PRK13321.1"/>
    <property type="match status" value="1"/>
</dbReference>
<evidence type="ECO:0000256" key="9">
    <source>
        <dbReference type="ARBA" id="ARBA00022741"/>
    </source>
</evidence>
<proteinExistence type="inferred from homology"/>
<evidence type="ECO:0000256" key="13">
    <source>
        <dbReference type="ARBA" id="ARBA00022993"/>
    </source>
</evidence>
<evidence type="ECO:0000256" key="4">
    <source>
        <dbReference type="ARBA" id="ARBA00005225"/>
    </source>
</evidence>
<feature type="binding site" evidence="16">
    <location>
        <position position="184"/>
    </location>
    <ligand>
        <name>substrate</name>
    </ligand>
</feature>
<keyword evidence="7 16" id="KW-0963">Cytoplasm</keyword>
<evidence type="ECO:0000256" key="5">
    <source>
        <dbReference type="ARBA" id="ARBA00011738"/>
    </source>
</evidence>
<gene>
    <name evidence="16" type="primary">coaX</name>
    <name evidence="17" type="ORF">JY572_07620</name>
</gene>
<dbReference type="GO" id="GO:0016301">
    <property type="term" value="F:kinase activity"/>
    <property type="evidence" value="ECO:0007669"/>
    <property type="project" value="UniProtKB-KW"/>
</dbReference>
<dbReference type="NCBIfam" id="NF009844">
    <property type="entry name" value="PRK13318.1-2"/>
    <property type="match status" value="1"/>
</dbReference>
<comment type="cofactor">
    <cofactor evidence="16">
        <name>NH4(+)</name>
        <dbReference type="ChEBI" id="CHEBI:28938"/>
    </cofactor>
    <cofactor evidence="16">
        <name>K(+)</name>
        <dbReference type="ChEBI" id="CHEBI:29103"/>
    </cofactor>
    <text evidence="16">A monovalent cation. Ammonium or potassium.</text>
</comment>
<evidence type="ECO:0000313" key="18">
    <source>
        <dbReference type="Proteomes" id="UP000663090"/>
    </source>
</evidence>
<comment type="similarity">
    <text evidence="14 16">Belongs to the type III pantothenate kinase family.</text>
</comment>
<evidence type="ECO:0000256" key="11">
    <source>
        <dbReference type="ARBA" id="ARBA00022840"/>
    </source>
</evidence>
<protein>
    <recommendedName>
        <fullName evidence="15 16">Type III pantothenate kinase</fullName>
        <ecNumber evidence="6 16">2.7.1.33</ecNumber>
    </recommendedName>
    <alternativeName>
        <fullName evidence="16">PanK-III</fullName>
    </alternativeName>
    <alternativeName>
        <fullName evidence="16">Pantothenic acid kinase</fullName>
    </alternativeName>
</protein>
<dbReference type="HAMAP" id="MF_01274">
    <property type="entry name" value="Pantothen_kinase_3"/>
    <property type="match status" value="1"/>
</dbReference>
<dbReference type="NCBIfam" id="NF009847">
    <property type="entry name" value="PRK13318.1-5"/>
    <property type="match status" value="1"/>
</dbReference>
<keyword evidence="11 16" id="KW-0067">ATP-binding</keyword>
<dbReference type="NCBIfam" id="TIGR00671">
    <property type="entry name" value="baf"/>
    <property type="match status" value="1"/>
</dbReference>
<dbReference type="Gene3D" id="3.30.420.40">
    <property type="match status" value="2"/>
</dbReference>
<feature type="binding site" evidence="16">
    <location>
        <position position="132"/>
    </location>
    <ligand>
        <name>ATP</name>
        <dbReference type="ChEBI" id="CHEBI:30616"/>
    </ligand>
</feature>
<feature type="binding site" evidence="16">
    <location>
        <position position="129"/>
    </location>
    <ligand>
        <name>K(+)</name>
        <dbReference type="ChEBI" id="CHEBI:29103"/>
    </ligand>
</feature>
<dbReference type="NCBIfam" id="NF009848">
    <property type="entry name" value="PRK13318.1-6"/>
    <property type="match status" value="1"/>
</dbReference>
<feature type="binding site" evidence="16">
    <location>
        <position position="100"/>
    </location>
    <ligand>
        <name>substrate</name>
    </ligand>
</feature>
<feature type="binding site" evidence="16">
    <location>
        <begin position="6"/>
        <end position="13"/>
    </location>
    <ligand>
        <name>ATP</name>
        <dbReference type="ChEBI" id="CHEBI:30616"/>
    </ligand>
</feature>
<feature type="binding site" evidence="16">
    <location>
        <begin position="107"/>
        <end position="110"/>
    </location>
    <ligand>
        <name>substrate</name>
    </ligand>
</feature>
<dbReference type="SUPFAM" id="SSF53067">
    <property type="entry name" value="Actin-like ATPase domain"/>
    <property type="match status" value="2"/>
</dbReference>
<feature type="active site" description="Proton acceptor" evidence="16">
    <location>
        <position position="109"/>
    </location>
</feature>
<comment type="subcellular location">
    <subcellularLocation>
        <location evidence="3 16">Cytoplasm</location>
    </subcellularLocation>
</comment>
<evidence type="ECO:0000256" key="16">
    <source>
        <dbReference type="HAMAP-Rule" id="MF_01274"/>
    </source>
</evidence>
<keyword evidence="16" id="KW-0479">Metal-binding</keyword>
<dbReference type="PANTHER" id="PTHR34265:SF1">
    <property type="entry name" value="TYPE III PANTOTHENATE KINASE"/>
    <property type="match status" value="1"/>
</dbReference>
<comment type="function">
    <text evidence="16">Catalyzes the phosphorylation of pantothenate (Pan), the first step in CoA biosynthesis.</text>
</comment>
<comment type="cofactor">
    <cofactor evidence="2">
        <name>K(+)</name>
        <dbReference type="ChEBI" id="CHEBI:29103"/>
    </cofactor>
</comment>
<evidence type="ECO:0000256" key="1">
    <source>
        <dbReference type="ARBA" id="ARBA00001206"/>
    </source>
</evidence>
<dbReference type="PANTHER" id="PTHR34265">
    <property type="entry name" value="TYPE III PANTOTHENATE KINASE"/>
    <property type="match status" value="1"/>
</dbReference>
<dbReference type="InterPro" id="IPR004619">
    <property type="entry name" value="Type_III_PanK"/>
</dbReference>
<comment type="subunit">
    <text evidence="5 16">Homodimer.</text>
</comment>
<keyword evidence="13 16" id="KW-0173">Coenzyme A biosynthesis</keyword>
<keyword evidence="18" id="KW-1185">Reference proteome</keyword>
<reference evidence="17 18" key="1">
    <citation type="submission" date="2021-02" db="EMBL/GenBank/DDBJ databases">
        <title>De Novo genome assembly of isolated myxobacteria.</title>
        <authorList>
            <person name="Stevens D.C."/>
        </authorList>
    </citation>
    <scope>NUCLEOTIDE SEQUENCE [LARGE SCALE GENOMIC DNA]</scope>
    <source>
        <strain evidence="17 18">SCHIC003</strain>
    </source>
</reference>
<dbReference type="Proteomes" id="UP000663090">
    <property type="component" value="Chromosome"/>
</dbReference>
<dbReference type="EC" id="2.7.1.33" evidence="6 16"/>
<evidence type="ECO:0000256" key="10">
    <source>
        <dbReference type="ARBA" id="ARBA00022777"/>
    </source>
</evidence>
<comment type="catalytic activity">
    <reaction evidence="1 16">
        <text>(R)-pantothenate + ATP = (R)-4'-phosphopantothenate + ADP + H(+)</text>
        <dbReference type="Rhea" id="RHEA:16373"/>
        <dbReference type="ChEBI" id="CHEBI:10986"/>
        <dbReference type="ChEBI" id="CHEBI:15378"/>
        <dbReference type="ChEBI" id="CHEBI:29032"/>
        <dbReference type="ChEBI" id="CHEBI:30616"/>
        <dbReference type="ChEBI" id="CHEBI:456216"/>
        <dbReference type="EC" id="2.7.1.33"/>
    </reaction>
</comment>
<sequence length="256" mass="27910">MLLAIDVGNTNTVLGVFEGRKLLDHWRVETSTRRTSDEYGILVRQLFSHSGIDAAKVRAVAVSSVVPPLQFSLEKMSERYFRMRPMFVGPGVKTGMPILYDNPREVGADRIVNAVAAFEKHRSALIVVDFGTATTFDAVSARGEYLGGCICPGINISMEALFQNASKLPRVEFVRPPHVIGRNTVHSMQSGLFYGYVGMVDGICARMQTDLGQPVKVVATGGLAPLVASGSKAIHEVDEFLTLEGLRIIYGRNHAT</sequence>
<keyword evidence="12 16" id="KW-0630">Potassium</keyword>
<evidence type="ECO:0000256" key="8">
    <source>
        <dbReference type="ARBA" id="ARBA00022679"/>
    </source>
</evidence>
<evidence type="ECO:0000256" key="12">
    <source>
        <dbReference type="ARBA" id="ARBA00022958"/>
    </source>
</evidence>
<dbReference type="RefSeq" id="WP_206719779.1">
    <property type="nucleotide sequence ID" value="NZ_CP071091.1"/>
</dbReference>
<evidence type="ECO:0000256" key="7">
    <source>
        <dbReference type="ARBA" id="ARBA00022490"/>
    </source>
</evidence>
<evidence type="ECO:0000256" key="14">
    <source>
        <dbReference type="ARBA" id="ARBA00038036"/>
    </source>
</evidence>
<accession>A0ABX7NIJ5</accession>
<name>A0ABX7NIJ5_9BACT</name>
<dbReference type="EMBL" id="CP071091">
    <property type="protein sequence ID" value="QSQ18174.1"/>
    <property type="molecule type" value="Genomic_DNA"/>
</dbReference>